<gene>
    <name evidence="2" type="ORF">GCM10011333_27610</name>
</gene>
<comment type="caution">
    <text evidence="2">The sequence shown here is derived from an EMBL/GenBank/DDBJ whole genome shotgun (WGS) entry which is preliminary data.</text>
</comment>
<keyword evidence="3" id="KW-1185">Reference proteome</keyword>
<accession>A0A8J2U039</accession>
<dbReference type="PANTHER" id="PTHR30353:SF0">
    <property type="entry name" value="TRANSMEMBRANE PROTEIN"/>
    <property type="match status" value="1"/>
</dbReference>
<dbReference type="InterPro" id="IPR032818">
    <property type="entry name" value="DedA-like"/>
</dbReference>
<proteinExistence type="inferred from homology"/>
<dbReference type="RefSeq" id="WP_229745171.1">
    <property type="nucleotide sequence ID" value="NZ_BMFY01000013.1"/>
</dbReference>
<dbReference type="GO" id="GO:0005886">
    <property type="term" value="C:plasma membrane"/>
    <property type="evidence" value="ECO:0007669"/>
    <property type="project" value="UniProtKB-SubCell"/>
</dbReference>
<dbReference type="Proteomes" id="UP000616114">
    <property type="component" value="Unassembled WGS sequence"/>
</dbReference>
<dbReference type="EMBL" id="BMFY01000013">
    <property type="protein sequence ID" value="GGA23070.1"/>
    <property type="molecule type" value="Genomic_DNA"/>
</dbReference>
<feature type="transmembrane region" description="Helical" evidence="1">
    <location>
        <begin position="134"/>
        <end position="152"/>
    </location>
</feature>
<protein>
    <recommendedName>
        <fullName evidence="4">Membrane protein DedA with SNARE-associated domain</fullName>
    </recommendedName>
</protein>
<keyword evidence="1" id="KW-0812">Transmembrane</keyword>
<evidence type="ECO:0000313" key="3">
    <source>
        <dbReference type="Proteomes" id="UP000616114"/>
    </source>
</evidence>
<comment type="subcellular location">
    <subcellularLocation>
        <location evidence="1">Cell membrane</location>
        <topology evidence="1">Multi-pass membrane protein</topology>
    </subcellularLocation>
</comment>
<feature type="transmembrane region" description="Helical" evidence="1">
    <location>
        <begin position="100"/>
        <end position="128"/>
    </location>
</feature>
<evidence type="ECO:0000256" key="1">
    <source>
        <dbReference type="RuleBase" id="RU367016"/>
    </source>
</evidence>
<name>A0A8J2U039_9MICO</name>
<evidence type="ECO:0000313" key="2">
    <source>
        <dbReference type="EMBL" id="GGA23070.1"/>
    </source>
</evidence>
<organism evidence="2 3">
    <name type="scientific">Sediminivirga luteola</name>
    <dbReference type="NCBI Taxonomy" id="1774748"/>
    <lineage>
        <taxon>Bacteria</taxon>
        <taxon>Bacillati</taxon>
        <taxon>Actinomycetota</taxon>
        <taxon>Actinomycetes</taxon>
        <taxon>Micrococcales</taxon>
        <taxon>Brevibacteriaceae</taxon>
        <taxon>Sediminivirga</taxon>
    </lineage>
</organism>
<feature type="transmembrane region" description="Helical" evidence="1">
    <location>
        <begin position="6"/>
        <end position="29"/>
    </location>
</feature>
<reference evidence="2" key="2">
    <citation type="submission" date="2020-09" db="EMBL/GenBank/DDBJ databases">
        <authorList>
            <person name="Sun Q."/>
            <person name="Zhou Y."/>
        </authorList>
    </citation>
    <scope>NUCLEOTIDE SEQUENCE</scope>
    <source>
        <strain evidence="2">CGMCC 1.12785</strain>
    </source>
</reference>
<keyword evidence="1" id="KW-1003">Cell membrane</keyword>
<evidence type="ECO:0008006" key="4">
    <source>
        <dbReference type="Google" id="ProtNLM"/>
    </source>
</evidence>
<comment type="similarity">
    <text evidence="1">Belongs to the DedA family.</text>
</comment>
<sequence length="166" mass="17620">MNSDGLAAYGLQDFPFAAAVAILFGIVLLRAQGTYWLGRAIAAGTARAGVARRFEEGRLDRGISFLRRWGPAAVPFSFLTIGFQTVINLSAGVIRMPWPVYTLVMIPGCVAWAFIYATIGLAAFLAVVGAAAGSPWGVAVLVVLLAAVALLIRSRRRRRASQPAGD</sequence>
<dbReference type="AlphaFoldDB" id="A0A8J2U039"/>
<comment type="caution">
    <text evidence="1">Lacks conserved residue(s) required for the propagation of feature annotation.</text>
</comment>
<keyword evidence="1" id="KW-0472">Membrane</keyword>
<keyword evidence="1" id="KW-1133">Transmembrane helix</keyword>
<reference evidence="2" key="1">
    <citation type="journal article" date="2014" name="Int. J. Syst. Evol. Microbiol.">
        <title>Complete genome sequence of Corynebacterium casei LMG S-19264T (=DSM 44701T), isolated from a smear-ripened cheese.</title>
        <authorList>
            <consortium name="US DOE Joint Genome Institute (JGI-PGF)"/>
            <person name="Walter F."/>
            <person name="Albersmeier A."/>
            <person name="Kalinowski J."/>
            <person name="Ruckert C."/>
        </authorList>
    </citation>
    <scope>NUCLEOTIDE SEQUENCE</scope>
    <source>
        <strain evidence="2">CGMCC 1.12785</strain>
    </source>
</reference>
<dbReference type="PANTHER" id="PTHR30353">
    <property type="entry name" value="INNER MEMBRANE PROTEIN DEDA-RELATED"/>
    <property type="match status" value="1"/>
</dbReference>